<dbReference type="PANTHER" id="PTHR43776">
    <property type="entry name" value="TRANSPORT ATP-BINDING PROTEIN"/>
    <property type="match status" value="1"/>
</dbReference>
<evidence type="ECO:0000256" key="6">
    <source>
        <dbReference type="SAM" id="MobiDB-lite"/>
    </source>
</evidence>
<accession>A0A512HB69</accession>
<dbReference type="InterPro" id="IPR003439">
    <property type="entry name" value="ABC_transporter-like_ATP-bd"/>
</dbReference>
<dbReference type="GO" id="GO:0016887">
    <property type="term" value="F:ATP hydrolysis activity"/>
    <property type="evidence" value="ECO:0007669"/>
    <property type="project" value="InterPro"/>
</dbReference>
<dbReference type="NCBIfam" id="TIGR01727">
    <property type="entry name" value="oligo_HPY"/>
    <property type="match status" value="1"/>
</dbReference>
<dbReference type="Pfam" id="PF08352">
    <property type="entry name" value="oligo_HPY"/>
    <property type="match status" value="1"/>
</dbReference>
<evidence type="ECO:0000259" key="7">
    <source>
        <dbReference type="PROSITE" id="PS50893"/>
    </source>
</evidence>
<evidence type="ECO:0000256" key="5">
    <source>
        <dbReference type="ARBA" id="ARBA00022840"/>
    </source>
</evidence>
<comment type="similarity">
    <text evidence="2">Belongs to the ABC transporter superfamily.</text>
</comment>
<dbReference type="Proteomes" id="UP000321567">
    <property type="component" value="Unassembled WGS sequence"/>
</dbReference>
<evidence type="ECO:0000256" key="4">
    <source>
        <dbReference type="ARBA" id="ARBA00022741"/>
    </source>
</evidence>
<dbReference type="PANTHER" id="PTHR43776:SF7">
    <property type="entry name" value="D,D-DIPEPTIDE TRANSPORT ATP-BINDING PROTEIN DDPF-RELATED"/>
    <property type="match status" value="1"/>
</dbReference>
<dbReference type="AlphaFoldDB" id="A0A512HB69"/>
<organism evidence="8 9">
    <name type="scientific">Pararhodospirillum oryzae</name>
    <dbReference type="NCBI Taxonomy" id="478448"/>
    <lineage>
        <taxon>Bacteria</taxon>
        <taxon>Pseudomonadati</taxon>
        <taxon>Pseudomonadota</taxon>
        <taxon>Alphaproteobacteria</taxon>
        <taxon>Rhodospirillales</taxon>
        <taxon>Rhodospirillaceae</taxon>
        <taxon>Pararhodospirillum</taxon>
    </lineage>
</organism>
<dbReference type="InterPro" id="IPR027417">
    <property type="entry name" value="P-loop_NTPase"/>
</dbReference>
<feature type="domain" description="ABC transporter" evidence="7">
    <location>
        <begin position="305"/>
        <end position="537"/>
    </location>
</feature>
<dbReference type="GO" id="GO:0055085">
    <property type="term" value="P:transmembrane transport"/>
    <property type="evidence" value="ECO:0007669"/>
    <property type="project" value="UniProtKB-ARBA"/>
</dbReference>
<keyword evidence="4" id="KW-0547">Nucleotide-binding</keyword>
<protein>
    <submittedName>
        <fullName evidence="8">ABC transporter ATP-binding protein</fullName>
    </submittedName>
</protein>
<comment type="subcellular location">
    <subcellularLocation>
        <location evidence="1">Cell inner membrane</location>
        <topology evidence="1">Peripheral membrane protein</topology>
    </subcellularLocation>
</comment>
<feature type="region of interest" description="Disordered" evidence="6">
    <location>
        <begin position="514"/>
        <end position="538"/>
    </location>
</feature>
<dbReference type="InterPro" id="IPR050319">
    <property type="entry name" value="ABC_transp_ATP-bind"/>
</dbReference>
<comment type="caution">
    <text evidence="8">The sequence shown here is derived from an EMBL/GenBank/DDBJ whole genome shotgun (WGS) entry which is preliminary data.</text>
</comment>
<dbReference type="InterPro" id="IPR013563">
    <property type="entry name" value="Oligopep_ABC_C"/>
</dbReference>
<dbReference type="SUPFAM" id="SSF52540">
    <property type="entry name" value="P-loop containing nucleoside triphosphate hydrolases"/>
    <property type="match status" value="2"/>
</dbReference>
<keyword evidence="3" id="KW-0813">Transport</keyword>
<dbReference type="PROSITE" id="PS00211">
    <property type="entry name" value="ABC_TRANSPORTER_1"/>
    <property type="match status" value="2"/>
</dbReference>
<dbReference type="CDD" id="cd03257">
    <property type="entry name" value="ABC_NikE_OppD_transporters"/>
    <property type="match status" value="2"/>
</dbReference>
<evidence type="ECO:0000256" key="2">
    <source>
        <dbReference type="ARBA" id="ARBA00005417"/>
    </source>
</evidence>
<dbReference type="InterPro" id="IPR017871">
    <property type="entry name" value="ABC_transporter-like_CS"/>
</dbReference>
<dbReference type="Gene3D" id="3.40.50.300">
    <property type="entry name" value="P-loop containing nucleotide triphosphate hydrolases"/>
    <property type="match status" value="2"/>
</dbReference>
<name>A0A512HB69_9PROT</name>
<dbReference type="SMART" id="SM00382">
    <property type="entry name" value="AAA"/>
    <property type="match status" value="2"/>
</dbReference>
<evidence type="ECO:0000256" key="1">
    <source>
        <dbReference type="ARBA" id="ARBA00004417"/>
    </source>
</evidence>
<gene>
    <name evidence="8" type="ORF">ROR02_28200</name>
</gene>
<evidence type="ECO:0000256" key="3">
    <source>
        <dbReference type="ARBA" id="ARBA00022448"/>
    </source>
</evidence>
<dbReference type="InterPro" id="IPR003593">
    <property type="entry name" value="AAA+_ATPase"/>
</dbReference>
<keyword evidence="5 8" id="KW-0067">ATP-binding</keyword>
<evidence type="ECO:0000313" key="9">
    <source>
        <dbReference type="Proteomes" id="UP000321567"/>
    </source>
</evidence>
<evidence type="ECO:0000313" key="8">
    <source>
        <dbReference type="EMBL" id="GEO82689.1"/>
    </source>
</evidence>
<dbReference type="GO" id="GO:0015833">
    <property type="term" value="P:peptide transport"/>
    <property type="evidence" value="ECO:0007669"/>
    <property type="project" value="InterPro"/>
</dbReference>
<feature type="domain" description="ABC transporter" evidence="7">
    <location>
        <begin position="2"/>
        <end position="237"/>
    </location>
</feature>
<sequence length="561" mass="59254">MIRVEDLCVTIETTRVLSGVSFTLTRGRVLAVVGESGAGKTTLARALMRLGPGQASGRVLFGDEDVLGFDGPRLRRYRGGEVALVVQALGDALNPQLKVVDQIADAGGRHPAEARARARVLLARQGLDPAVLERYPRGLSGGEIQRILLAQALAEDPDALILDEPTAALDPQARRVALDILAEAARDRAVLLITHDFNAARALADDVAVLYGGRLIEIGPTREILTRPAHPYARALLRAQPERMSGKDLQGVPGRFERRDQGCVFANRCCQAVDACARTTPAMETARGRPGHGVACHRGGVVTALSAQGLWKTLGGRAVLAGLDLEVLNGETVAICGASGSGKSTLAHLLCGLESPDSGTLTLDDRGAGIEGGGVALVAQHPALALAPHFTVLEAVAEPLLFRSVPAGLRQTRAVEALQAVQLPTDAAFLGRRTHALSGGELQRLAIARALVVSPAVLVADEATSALDVSVQAKILRLFADLQEQKGLAVVFITHDLAVARRIADRMVRFKDGRLEPVPTGPSRSDEEPAPPTGPETVKKMNALPIIEKKIHFLTNVNGAI</sequence>
<dbReference type="PROSITE" id="PS50893">
    <property type="entry name" value="ABC_TRANSPORTER_2"/>
    <property type="match status" value="2"/>
</dbReference>
<dbReference type="GO" id="GO:0005524">
    <property type="term" value="F:ATP binding"/>
    <property type="evidence" value="ECO:0007669"/>
    <property type="project" value="UniProtKB-KW"/>
</dbReference>
<reference evidence="8 9" key="1">
    <citation type="submission" date="2019-07" db="EMBL/GenBank/DDBJ databases">
        <title>Whole genome shotgun sequence of Rhodospirillum oryzae NBRC 107573.</title>
        <authorList>
            <person name="Hosoyama A."/>
            <person name="Uohara A."/>
            <person name="Ohji S."/>
            <person name="Ichikawa N."/>
        </authorList>
    </citation>
    <scope>NUCLEOTIDE SEQUENCE [LARGE SCALE GENOMIC DNA]</scope>
    <source>
        <strain evidence="8 9">NBRC 107573</strain>
    </source>
</reference>
<keyword evidence="9" id="KW-1185">Reference proteome</keyword>
<dbReference type="EMBL" id="BJZO01000098">
    <property type="protein sequence ID" value="GEO82689.1"/>
    <property type="molecule type" value="Genomic_DNA"/>
</dbReference>
<dbReference type="Pfam" id="PF00005">
    <property type="entry name" value="ABC_tran"/>
    <property type="match status" value="2"/>
</dbReference>
<dbReference type="GO" id="GO:0005886">
    <property type="term" value="C:plasma membrane"/>
    <property type="evidence" value="ECO:0007669"/>
    <property type="project" value="UniProtKB-SubCell"/>
</dbReference>
<proteinExistence type="inferred from homology"/>